<reference evidence="1 2" key="1">
    <citation type="journal article" date="2015" name="Parasitol. Res.">
        <title>Viruses in close associations with free-living amoebae.</title>
        <authorList>
            <person name="Scheid P."/>
        </authorList>
    </citation>
    <scope>NUCLEOTIDE SEQUENCE [LARGE SCALE GENOMIC DNA]</scope>
    <source>
        <strain evidence="1">KlaHel</strain>
    </source>
</reference>
<dbReference type="EMBL" id="KP136319">
    <property type="protein sequence ID" value="AJF98381.1"/>
    <property type="molecule type" value="Genomic_DNA"/>
</dbReference>
<evidence type="ECO:0000313" key="1">
    <source>
        <dbReference type="EMBL" id="AJF98381.1"/>
    </source>
</evidence>
<dbReference type="GeneID" id="23463298"/>
<dbReference type="KEGG" id="vg:23463298"/>
<protein>
    <submittedName>
        <fullName evidence="1">Uncharacterized protein</fullName>
    </submittedName>
</protein>
<dbReference type="Proteomes" id="UP000202511">
    <property type="component" value="Segment"/>
</dbReference>
<proteinExistence type="predicted"/>
<organism evidence="1 2">
    <name type="scientific">Pandoravirus inopinatum</name>
    <dbReference type="NCBI Taxonomy" id="1605721"/>
    <lineage>
        <taxon>Viruses</taxon>
        <taxon>Pandoravirus</taxon>
    </lineage>
</organism>
<accession>A0A0B5JBI6</accession>
<name>A0A0B5JBI6_9VIRU</name>
<evidence type="ECO:0000313" key="2">
    <source>
        <dbReference type="Proteomes" id="UP000202511"/>
    </source>
</evidence>
<sequence length="142" mass="14578">MSLSAWSPCGQALSRRCRRHTGHPLPPSTCGSASISASGDGGPFATVAESALGTERLLSARRRRRAAHRVHAGGTARDTEVQKVAMATGMATAVGQSHNRSEGHSGLLPAAAAAADAATSARSITATKWIDVTSPRKAIMPP</sequence>
<dbReference type="RefSeq" id="YP_009120616.1">
    <property type="nucleotide sequence ID" value="NC_026440.1"/>
</dbReference>